<accession>A0A9X2VAT7</accession>
<gene>
    <name evidence="1" type="ORF">GGP45_002890</name>
    <name evidence="2" type="ORF">GGP99_002405</name>
</gene>
<evidence type="ECO:0000313" key="2">
    <source>
        <dbReference type="EMBL" id="MCS4158433.1"/>
    </source>
</evidence>
<dbReference type="EMBL" id="JANUBL010000006">
    <property type="protein sequence ID" value="MCS4122529.1"/>
    <property type="molecule type" value="Genomic_DNA"/>
</dbReference>
<dbReference type="Proteomes" id="UP001155110">
    <property type="component" value="Unassembled WGS sequence"/>
</dbReference>
<reference evidence="1" key="1">
    <citation type="submission" date="2022-08" db="EMBL/GenBank/DDBJ databases">
        <title>Genomic Encyclopedia of Type Strains, Phase V (KMG-V): Genome sequencing to study the core and pangenomes of soil and plant-associated prokaryotes.</title>
        <authorList>
            <person name="Whitman W."/>
        </authorList>
    </citation>
    <scope>NUCLEOTIDE SEQUENCE</scope>
    <source>
        <strain evidence="2">SP3002</strain>
        <strain evidence="1">SP3026</strain>
    </source>
</reference>
<proteinExistence type="predicted"/>
<dbReference type="RefSeq" id="WP_148278425.1">
    <property type="nucleotide sequence ID" value="NZ_CALTRY010000018.1"/>
</dbReference>
<dbReference type="EMBL" id="JANTZM010000012">
    <property type="protein sequence ID" value="MCS4158433.1"/>
    <property type="molecule type" value="Genomic_DNA"/>
</dbReference>
<evidence type="ECO:0008006" key="4">
    <source>
        <dbReference type="Google" id="ProtNLM"/>
    </source>
</evidence>
<name>A0A9X2VAT7_9BACT</name>
<protein>
    <recommendedName>
        <fullName evidence="4">Apea-like HEPN domain-containing protein</fullName>
    </recommendedName>
</protein>
<evidence type="ECO:0000313" key="1">
    <source>
        <dbReference type="EMBL" id="MCS4122529.1"/>
    </source>
</evidence>
<dbReference type="AlphaFoldDB" id="A0A9X2VAT7"/>
<comment type="caution">
    <text evidence="1">The sequence shown here is derived from an EMBL/GenBank/DDBJ whole genome shotgun (WGS) entry which is preliminary data.</text>
</comment>
<dbReference type="Proteomes" id="UP001155144">
    <property type="component" value="Unassembled WGS sequence"/>
</dbReference>
<evidence type="ECO:0000313" key="3">
    <source>
        <dbReference type="Proteomes" id="UP001155144"/>
    </source>
</evidence>
<sequence>MSAETTVKISAGCKIRNYSESEAKQTAQVVRNRNVSARVSGPRDFYYQRAENLSDKTVVEIINSDQILSDERLSHEAKLAEAVLVASIVLQGDRSSFLSSVVGVREEFFDLNITKDARETSVSSTSQVEKEPSGLAVDSTAARRFRKNGFPDLYAIANGDSKLSTRLERSLGWLIQSRTDKSVSSAIVKTSTALETLVVIGREPTRRALSERGAYILSDDPDERRRISRAIKTFYSKRGNIVHGKGDVSDEETVRILEFGDRLSVLIALVLSSNGNKWENADDVRRHCDAVRWGEDRTCSRPWSRRYLNTALNRLP</sequence>
<organism evidence="1 3">
    <name type="scientific">Salinibacter ruber</name>
    <dbReference type="NCBI Taxonomy" id="146919"/>
    <lineage>
        <taxon>Bacteria</taxon>
        <taxon>Pseudomonadati</taxon>
        <taxon>Rhodothermota</taxon>
        <taxon>Rhodothermia</taxon>
        <taxon>Rhodothermales</taxon>
        <taxon>Salinibacteraceae</taxon>
        <taxon>Salinibacter</taxon>
    </lineage>
</organism>